<dbReference type="Proteomes" id="UP000541610">
    <property type="component" value="Unassembled WGS sequence"/>
</dbReference>
<dbReference type="EMBL" id="JABANO010016781">
    <property type="protein sequence ID" value="KAF4734600.1"/>
    <property type="molecule type" value="Genomic_DNA"/>
</dbReference>
<feature type="compositionally biased region" description="Basic and acidic residues" evidence="1">
    <location>
        <begin position="97"/>
        <end position="113"/>
    </location>
</feature>
<gene>
    <name evidence="2" type="ORF">FOZ60_014480</name>
    <name evidence="3" type="ORF">FOZ63_025342</name>
</gene>
<name>A0A7J6N7B5_PEROL</name>
<sequence>MRGSYCRLLVERASDSDQSCRHTMCERTLEALKLRERSIHDVTDFVTSQARHDASENPDRQEKFIQRPLELTMKPVHAMLPPLPAVDWANCRPGPGHPEHLDHVDTKRRGATS</sequence>
<evidence type="ECO:0000313" key="3">
    <source>
        <dbReference type="EMBL" id="KAF4734600.1"/>
    </source>
</evidence>
<organism evidence="2 4">
    <name type="scientific">Perkinsus olseni</name>
    <name type="common">Perkinsus atlanticus</name>
    <dbReference type="NCBI Taxonomy" id="32597"/>
    <lineage>
        <taxon>Eukaryota</taxon>
        <taxon>Sar</taxon>
        <taxon>Alveolata</taxon>
        <taxon>Perkinsozoa</taxon>
        <taxon>Perkinsea</taxon>
        <taxon>Perkinsida</taxon>
        <taxon>Perkinsidae</taxon>
        <taxon>Perkinsus</taxon>
    </lineage>
</organism>
<evidence type="ECO:0000256" key="1">
    <source>
        <dbReference type="SAM" id="MobiDB-lite"/>
    </source>
</evidence>
<protein>
    <submittedName>
        <fullName evidence="2">Uncharacterized protein</fullName>
    </submittedName>
</protein>
<comment type="caution">
    <text evidence="2">The sequence shown here is derived from an EMBL/GenBank/DDBJ whole genome shotgun (WGS) entry which is preliminary data.</text>
</comment>
<evidence type="ECO:0000313" key="4">
    <source>
        <dbReference type="Proteomes" id="UP000541610"/>
    </source>
</evidence>
<dbReference type="Proteomes" id="UP000553632">
    <property type="component" value="Unassembled WGS sequence"/>
</dbReference>
<reference evidence="4 5" key="1">
    <citation type="submission" date="2020-04" db="EMBL/GenBank/DDBJ databases">
        <title>Perkinsus olseni comparative genomics.</title>
        <authorList>
            <person name="Bogema D.R."/>
        </authorList>
    </citation>
    <scope>NUCLEOTIDE SEQUENCE [LARGE SCALE GENOMIC DNA]</scope>
    <source>
        <strain evidence="2">00978-12</strain>
        <strain evidence="3 5">ATCC PRA-207</strain>
    </source>
</reference>
<keyword evidence="5" id="KW-1185">Reference proteome</keyword>
<evidence type="ECO:0000313" key="2">
    <source>
        <dbReference type="EMBL" id="KAF4679813.1"/>
    </source>
</evidence>
<dbReference type="AlphaFoldDB" id="A0A7J6N7B5"/>
<dbReference type="EMBL" id="JABANP010000685">
    <property type="protein sequence ID" value="KAF4679813.1"/>
    <property type="molecule type" value="Genomic_DNA"/>
</dbReference>
<proteinExistence type="predicted"/>
<evidence type="ECO:0000313" key="5">
    <source>
        <dbReference type="Proteomes" id="UP000553632"/>
    </source>
</evidence>
<feature type="region of interest" description="Disordered" evidence="1">
    <location>
        <begin position="91"/>
        <end position="113"/>
    </location>
</feature>
<accession>A0A7J6N7B5</accession>